<dbReference type="Gene3D" id="3.30.1490.100">
    <property type="entry name" value="DNA polymerase, Y-family, little finger domain"/>
    <property type="match status" value="1"/>
</dbReference>
<dbReference type="InterPro" id="IPR025188">
    <property type="entry name" value="DUF4113"/>
</dbReference>
<feature type="domain" description="UmuC" evidence="10">
    <location>
        <begin position="2"/>
        <end position="183"/>
    </location>
</feature>
<dbReference type="InterPro" id="IPR001126">
    <property type="entry name" value="UmuC"/>
</dbReference>
<evidence type="ECO:0000313" key="11">
    <source>
        <dbReference type="EMBL" id="MDI2090466.1"/>
    </source>
</evidence>
<dbReference type="InterPro" id="IPR043502">
    <property type="entry name" value="DNA/RNA_pol_sf"/>
</dbReference>
<comment type="similarity">
    <text evidence="1">Belongs to the DNA polymerase type-Y family.</text>
</comment>
<comment type="caution">
    <text evidence="11">The sequence shown here is derived from an EMBL/GenBank/DDBJ whole genome shotgun (WGS) entry which is preliminary data.</text>
</comment>
<dbReference type="SUPFAM" id="SSF56672">
    <property type="entry name" value="DNA/RNA polymerases"/>
    <property type="match status" value="1"/>
</dbReference>
<sequence>MIGLLDCNNFYASCERAFNPKLEGQPIGILSNNDGCVIARSNELKPYVPMGMPAFKIPPHIKKKITLLSSNYELYGDMSQRVFSIVQEYIYDTELYSIDEAFLHLQNKQNATEYCIALRKIIHQCTGIPVSIGLSLTKTLAKIANHVAKKNTDYQGVYFLNPDHPAFASILQQFPVTEIWGIGRRLSVKLSNMGIQTAWQLRNCDAHFLGKQFSVVMERTILELRGIPCIDLEGTHTLKKNIMTSRSFGNATNDFHDLEDIVRIHASRGAEKLRSQHSLAQAVLVFLKTNRFHKIKSQYHPSIAIPLLYPTSDTREIIQAAQNGLRRIYKKNYLYQKAGIMMLDIVGQDKNQLNIFSNTNTDEAKKRSEILMQTLDNINKKMGRNKIAFGATKSTASWNLKRNHLSQRYTTRWDELPVVKAV</sequence>
<dbReference type="InterPro" id="IPR050116">
    <property type="entry name" value="DNA_polymerase-Y"/>
</dbReference>
<dbReference type="Pfam" id="PF11799">
    <property type="entry name" value="IMS_C"/>
    <property type="match status" value="1"/>
</dbReference>
<evidence type="ECO:0000256" key="2">
    <source>
        <dbReference type="ARBA" id="ARBA00011245"/>
    </source>
</evidence>
<dbReference type="PANTHER" id="PTHR11076:SF34">
    <property type="entry name" value="PROTEIN UMUC"/>
    <property type="match status" value="1"/>
</dbReference>
<comment type="subunit">
    <text evidence="2">Monomer.</text>
</comment>
<name>A0ABT6Q028_9PROT</name>
<dbReference type="InterPro" id="IPR036775">
    <property type="entry name" value="DNA_pol_Y-fam_lit_finger_sf"/>
</dbReference>
<evidence type="ECO:0000256" key="9">
    <source>
        <dbReference type="ARBA" id="ARBA00049244"/>
    </source>
</evidence>
<protein>
    <recommendedName>
        <fullName evidence="3">DNA-directed DNA polymerase</fullName>
        <ecNumber evidence="3">2.7.7.7</ecNumber>
    </recommendedName>
</protein>
<dbReference type="PROSITE" id="PS50173">
    <property type="entry name" value="UMUC"/>
    <property type="match status" value="1"/>
</dbReference>
<dbReference type="Pfam" id="PF00817">
    <property type="entry name" value="IMS"/>
    <property type="match status" value="1"/>
</dbReference>
<comment type="function">
    <text evidence="8">Poorly processive, error-prone DNA polymerase involved in untargeted mutagenesis. Copies undamaged DNA at stalled replication forks, which arise in vivo from mismatched or misaligned primer ends. These misaligned primers can be extended by PolIV. Exhibits no 3'-5' exonuclease (proofreading) activity. May be involved in translesional synthesis, in conjunction with the beta clamp from PolIII.</text>
</comment>
<evidence type="ECO:0000256" key="6">
    <source>
        <dbReference type="ARBA" id="ARBA00023204"/>
    </source>
</evidence>
<evidence type="ECO:0000256" key="4">
    <source>
        <dbReference type="ARBA" id="ARBA00022763"/>
    </source>
</evidence>
<dbReference type="Pfam" id="PF13438">
    <property type="entry name" value="DUF4113"/>
    <property type="match status" value="1"/>
</dbReference>
<dbReference type="Gene3D" id="1.10.150.20">
    <property type="entry name" value="5' to 3' exonuclease, C-terminal subdomain"/>
    <property type="match status" value="1"/>
</dbReference>
<evidence type="ECO:0000256" key="3">
    <source>
        <dbReference type="ARBA" id="ARBA00012417"/>
    </source>
</evidence>
<reference evidence="11" key="1">
    <citation type="submission" date="2023-05" db="EMBL/GenBank/DDBJ databases">
        <title>Whole genome sequence of Commensalibacter sp.</title>
        <authorList>
            <person name="Charoenyingcharoen P."/>
            <person name="Yukphan P."/>
        </authorList>
    </citation>
    <scope>NUCLEOTIDE SEQUENCE</scope>
    <source>
        <strain evidence="11">TBRC 16381</strain>
    </source>
</reference>
<evidence type="ECO:0000256" key="1">
    <source>
        <dbReference type="ARBA" id="ARBA00010945"/>
    </source>
</evidence>
<keyword evidence="7" id="KW-0742">SOS response</keyword>
<proteinExistence type="inferred from homology"/>
<dbReference type="InterPro" id="IPR017961">
    <property type="entry name" value="DNA_pol_Y-fam_little_finger"/>
</dbReference>
<dbReference type="EC" id="2.7.7.7" evidence="3"/>
<evidence type="ECO:0000256" key="8">
    <source>
        <dbReference type="ARBA" id="ARBA00025589"/>
    </source>
</evidence>
<dbReference type="PANTHER" id="PTHR11076">
    <property type="entry name" value="DNA REPAIR POLYMERASE UMUC / TRANSFERASE FAMILY MEMBER"/>
    <property type="match status" value="1"/>
</dbReference>
<dbReference type="Proteomes" id="UP001431634">
    <property type="component" value="Unassembled WGS sequence"/>
</dbReference>
<keyword evidence="5" id="KW-0741">SOS mutagenesis</keyword>
<dbReference type="Gene3D" id="3.40.1170.60">
    <property type="match status" value="1"/>
</dbReference>
<evidence type="ECO:0000259" key="10">
    <source>
        <dbReference type="PROSITE" id="PS50173"/>
    </source>
</evidence>
<dbReference type="EMBL" id="JASBAO010000001">
    <property type="protein sequence ID" value="MDI2090466.1"/>
    <property type="molecule type" value="Genomic_DNA"/>
</dbReference>
<keyword evidence="12" id="KW-1185">Reference proteome</keyword>
<comment type="catalytic activity">
    <reaction evidence="9">
        <text>DNA(n) + a 2'-deoxyribonucleoside 5'-triphosphate = DNA(n+1) + diphosphate</text>
        <dbReference type="Rhea" id="RHEA:22508"/>
        <dbReference type="Rhea" id="RHEA-COMP:17339"/>
        <dbReference type="Rhea" id="RHEA-COMP:17340"/>
        <dbReference type="ChEBI" id="CHEBI:33019"/>
        <dbReference type="ChEBI" id="CHEBI:61560"/>
        <dbReference type="ChEBI" id="CHEBI:173112"/>
        <dbReference type="EC" id="2.7.7.7"/>
    </reaction>
</comment>
<keyword evidence="6" id="KW-0234">DNA repair</keyword>
<organism evidence="11 12">
    <name type="scientific">Commensalibacter oyaizuii</name>
    <dbReference type="NCBI Taxonomy" id="3043873"/>
    <lineage>
        <taxon>Bacteria</taxon>
        <taxon>Pseudomonadati</taxon>
        <taxon>Pseudomonadota</taxon>
        <taxon>Alphaproteobacteria</taxon>
        <taxon>Acetobacterales</taxon>
        <taxon>Acetobacteraceae</taxon>
    </lineage>
</organism>
<gene>
    <name evidence="11" type="ORF">QJV27_03570</name>
</gene>
<dbReference type="Gene3D" id="3.30.70.270">
    <property type="match status" value="1"/>
</dbReference>
<evidence type="ECO:0000256" key="7">
    <source>
        <dbReference type="ARBA" id="ARBA00023236"/>
    </source>
</evidence>
<evidence type="ECO:0000313" key="12">
    <source>
        <dbReference type="Proteomes" id="UP001431634"/>
    </source>
</evidence>
<dbReference type="RefSeq" id="WP_281447604.1">
    <property type="nucleotide sequence ID" value="NZ_JASBAO010000001.1"/>
</dbReference>
<keyword evidence="4" id="KW-0227">DNA damage</keyword>
<evidence type="ECO:0000256" key="5">
    <source>
        <dbReference type="ARBA" id="ARBA00023199"/>
    </source>
</evidence>
<dbReference type="CDD" id="cd01700">
    <property type="entry name" value="PolY_Pol_V_umuC"/>
    <property type="match status" value="1"/>
</dbReference>
<accession>A0ABT6Q028</accession>
<dbReference type="InterPro" id="IPR043128">
    <property type="entry name" value="Rev_trsase/Diguanyl_cyclase"/>
</dbReference>